<evidence type="ECO:0000313" key="10">
    <source>
        <dbReference type="EMBL" id="KAJ3492309.1"/>
    </source>
</evidence>
<organism evidence="10 11">
    <name type="scientific">Meripilus lineatus</name>
    <dbReference type="NCBI Taxonomy" id="2056292"/>
    <lineage>
        <taxon>Eukaryota</taxon>
        <taxon>Fungi</taxon>
        <taxon>Dikarya</taxon>
        <taxon>Basidiomycota</taxon>
        <taxon>Agaricomycotina</taxon>
        <taxon>Agaricomycetes</taxon>
        <taxon>Polyporales</taxon>
        <taxon>Meripilaceae</taxon>
        <taxon>Meripilus</taxon>
    </lineage>
</organism>
<comment type="caution">
    <text evidence="10">The sequence shown here is derived from an EMBL/GenBank/DDBJ whole genome shotgun (WGS) entry which is preliminary data.</text>
</comment>
<keyword evidence="3" id="KW-0963">Cytoplasm</keyword>
<protein>
    <recommendedName>
        <fullName evidence="9">ADF-H domain-containing protein</fullName>
    </recommendedName>
</protein>
<feature type="compositionally biased region" description="Low complexity" evidence="8">
    <location>
        <begin position="326"/>
        <end position="340"/>
    </location>
</feature>
<dbReference type="SUPFAM" id="SSF55753">
    <property type="entry name" value="Actin depolymerizing proteins"/>
    <property type="match status" value="2"/>
</dbReference>
<feature type="domain" description="ADF-H" evidence="9">
    <location>
        <begin position="9"/>
        <end position="142"/>
    </location>
</feature>
<dbReference type="Pfam" id="PF00241">
    <property type="entry name" value="Cofilin_ADF"/>
    <property type="match status" value="2"/>
</dbReference>
<comment type="subcellular location">
    <subcellularLocation>
        <location evidence="1">Cytoplasm</location>
        <location evidence="1">Cytoskeleton</location>
    </subcellularLocation>
</comment>
<dbReference type="FunFam" id="3.40.20.10:FF:000042">
    <property type="entry name" value="Actin depolymerizing protein"/>
    <property type="match status" value="1"/>
</dbReference>
<feature type="region of interest" description="Disordered" evidence="8">
    <location>
        <begin position="322"/>
        <end position="357"/>
    </location>
</feature>
<evidence type="ECO:0000256" key="4">
    <source>
        <dbReference type="ARBA" id="ARBA00022737"/>
    </source>
</evidence>
<comment type="subunit">
    <text evidence="7">Interacts with G-actin; ADP-actin form.</text>
</comment>
<name>A0AAD5YP80_9APHY</name>
<accession>A0AAD5YP80</accession>
<dbReference type="EMBL" id="JANAWD010000001">
    <property type="protein sequence ID" value="KAJ3492309.1"/>
    <property type="molecule type" value="Genomic_DNA"/>
</dbReference>
<comment type="similarity">
    <text evidence="2">Belongs to the actin-binding proteins ADF family. Twinfilin subfamily.</text>
</comment>
<dbReference type="GO" id="GO:0051015">
    <property type="term" value="F:actin filament binding"/>
    <property type="evidence" value="ECO:0007669"/>
    <property type="project" value="TreeGrafter"/>
</dbReference>
<dbReference type="AlphaFoldDB" id="A0AAD5YP80"/>
<dbReference type="PANTHER" id="PTHR13759:SF1">
    <property type="entry name" value="TWINFILIN"/>
    <property type="match status" value="1"/>
</dbReference>
<dbReference type="GO" id="GO:0005884">
    <property type="term" value="C:actin filament"/>
    <property type="evidence" value="ECO:0007669"/>
    <property type="project" value="TreeGrafter"/>
</dbReference>
<dbReference type="PROSITE" id="PS51263">
    <property type="entry name" value="ADF_H"/>
    <property type="match status" value="2"/>
</dbReference>
<dbReference type="Gene3D" id="3.40.20.10">
    <property type="entry name" value="Severin"/>
    <property type="match status" value="2"/>
</dbReference>
<evidence type="ECO:0000313" key="11">
    <source>
        <dbReference type="Proteomes" id="UP001212997"/>
    </source>
</evidence>
<feature type="compositionally biased region" description="Polar residues" evidence="8">
    <location>
        <begin position="1"/>
        <end position="17"/>
    </location>
</feature>
<keyword evidence="4" id="KW-0677">Repeat</keyword>
<keyword evidence="5" id="KW-0009">Actin-binding</keyword>
<evidence type="ECO:0000256" key="2">
    <source>
        <dbReference type="ARBA" id="ARBA00009557"/>
    </source>
</evidence>
<dbReference type="CDD" id="cd11285">
    <property type="entry name" value="ADF_Twf-N_like"/>
    <property type="match status" value="1"/>
</dbReference>
<dbReference type="GO" id="GO:0030042">
    <property type="term" value="P:actin filament depolymerization"/>
    <property type="evidence" value="ECO:0007669"/>
    <property type="project" value="TreeGrafter"/>
</dbReference>
<evidence type="ECO:0000256" key="1">
    <source>
        <dbReference type="ARBA" id="ARBA00004245"/>
    </source>
</evidence>
<dbReference type="InterPro" id="IPR028458">
    <property type="entry name" value="Twinfilin"/>
</dbReference>
<keyword evidence="6" id="KW-0206">Cytoskeleton</keyword>
<dbReference type="Proteomes" id="UP001212997">
    <property type="component" value="Unassembled WGS sequence"/>
</dbReference>
<evidence type="ECO:0000256" key="5">
    <source>
        <dbReference type="ARBA" id="ARBA00023203"/>
    </source>
</evidence>
<evidence type="ECO:0000256" key="6">
    <source>
        <dbReference type="ARBA" id="ARBA00023212"/>
    </source>
</evidence>
<feature type="region of interest" description="Disordered" evidence="8">
    <location>
        <begin position="1"/>
        <end position="25"/>
    </location>
</feature>
<dbReference type="CDD" id="cd11284">
    <property type="entry name" value="ADF_Twf-C_like"/>
    <property type="match status" value="1"/>
</dbReference>
<dbReference type="InterPro" id="IPR002108">
    <property type="entry name" value="ADF-H"/>
</dbReference>
<evidence type="ECO:0000256" key="8">
    <source>
        <dbReference type="SAM" id="MobiDB-lite"/>
    </source>
</evidence>
<evidence type="ECO:0000259" key="9">
    <source>
        <dbReference type="PROSITE" id="PS51263"/>
    </source>
</evidence>
<dbReference type="GO" id="GO:0003785">
    <property type="term" value="F:actin monomer binding"/>
    <property type="evidence" value="ECO:0007669"/>
    <property type="project" value="TreeGrafter"/>
</dbReference>
<evidence type="ECO:0000256" key="3">
    <source>
        <dbReference type="ARBA" id="ARBA00022490"/>
    </source>
</evidence>
<gene>
    <name evidence="10" type="ORF">NLI96_g23</name>
</gene>
<dbReference type="GO" id="GO:0005737">
    <property type="term" value="C:cytoplasm"/>
    <property type="evidence" value="ECO:0007669"/>
    <property type="project" value="TreeGrafter"/>
</dbReference>
<sequence length="357" mass="39124">MDLSQSQTPKQVLTSEGSPGYHSPRAVESGQVRFLKVSIENEALVATDSVNQSGSLLEDLDRLGDILEDNVPSYVLTRLDDPPTEWLAISYVPDSAKVRDKMLYASSRNNLTKALGSTHFTDNLFATSKADITGDAYKKHRQHLAAPKPMSEREKEMAEVRAAERQAGGTTYEGSRARRNHIGQAVGFPLPDDAEAALKALLGDEESRLVILTVDVPTESLVLHSAEQVTVDRLGSSLPPSDPCYGFFAWPHQITTPPRRDIVFIYSCPSSSPVRHRMLYSSGAGAVFRLAKTTLGEGAPLLERKIETSDPTELNENYLKLELGLTETPTGSHGTSTPTSTDEKKPFARPRGPPRRR</sequence>
<dbReference type="GO" id="GO:0051016">
    <property type="term" value="P:barbed-end actin filament capping"/>
    <property type="evidence" value="ECO:0007669"/>
    <property type="project" value="TreeGrafter"/>
</dbReference>
<dbReference type="SMART" id="SM00102">
    <property type="entry name" value="ADF"/>
    <property type="match status" value="2"/>
</dbReference>
<reference evidence="10" key="1">
    <citation type="submission" date="2022-07" db="EMBL/GenBank/DDBJ databases">
        <title>Genome Sequence of Physisporinus lineatus.</title>
        <authorList>
            <person name="Buettner E."/>
        </authorList>
    </citation>
    <scope>NUCLEOTIDE SEQUENCE</scope>
    <source>
        <strain evidence="10">VT162</strain>
    </source>
</reference>
<proteinExistence type="inferred from homology"/>
<evidence type="ECO:0000256" key="7">
    <source>
        <dbReference type="ARBA" id="ARBA00038532"/>
    </source>
</evidence>
<dbReference type="PANTHER" id="PTHR13759">
    <property type="entry name" value="TWINFILIN"/>
    <property type="match status" value="1"/>
</dbReference>
<dbReference type="InterPro" id="IPR029006">
    <property type="entry name" value="ADF-H/Gelsolin-like_dom_sf"/>
</dbReference>
<keyword evidence="11" id="KW-1185">Reference proteome</keyword>
<feature type="domain" description="ADF-H" evidence="9">
    <location>
        <begin position="183"/>
        <end position="324"/>
    </location>
</feature>